<dbReference type="PANTHER" id="PTHR31511">
    <property type="entry name" value="PROTEIN CBG23764"/>
    <property type="match status" value="1"/>
</dbReference>
<evidence type="ECO:0008006" key="3">
    <source>
        <dbReference type="Google" id="ProtNLM"/>
    </source>
</evidence>
<comment type="caution">
    <text evidence="1">The sequence shown here is derived from an EMBL/GenBank/DDBJ whole genome shotgun (WGS) entry which is preliminary data.</text>
</comment>
<dbReference type="InterPro" id="IPR012337">
    <property type="entry name" value="RNaseH-like_sf"/>
</dbReference>
<organism evidence="1 2">
    <name type="scientific">Aphis glycines</name>
    <name type="common">Soybean aphid</name>
    <dbReference type="NCBI Taxonomy" id="307491"/>
    <lineage>
        <taxon>Eukaryota</taxon>
        <taxon>Metazoa</taxon>
        <taxon>Ecdysozoa</taxon>
        <taxon>Arthropoda</taxon>
        <taxon>Hexapoda</taxon>
        <taxon>Insecta</taxon>
        <taxon>Pterygota</taxon>
        <taxon>Neoptera</taxon>
        <taxon>Paraneoptera</taxon>
        <taxon>Hemiptera</taxon>
        <taxon>Sternorrhyncha</taxon>
        <taxon>Aphidomorpha</taxon>
        <taxon>Aphidoidea</taxon>
        <taxon>Aphididae</taxon>
        <taxon>Aphidini</taxon>
        <taxon>Aphis</taxon>
        <taxon>Aphis</taxon>
    </lineage>
</organism>
<sequence length="672" mass="79115">MKRNTITKRRRMESTAESELVEIERFKSCSRTFIVKNKEEIIDYHVFFSYVSEMLISKLTQSSQQSAIKFNLHVDSTYEQLLTNEVQDTSFKTTNVLACKSSNFNSLLNKMFNKLLSEEEQFISKKSGWSLKSIDCIQLRINTVNPLKGGKTYLDLPSHIKKKKQLLIKYDNRLNKSRFNKKYFGMLEKKSGFNFKCIDFPTPITQLKKFEKINNVSINIYSLDDNNVIYPLRITNIEKKKNHFDLFLFNDNNTSHYCYINNFSRFIRSQRTKNCSKLIICKRCFTSFGNKPCKSKLWGESGLIRHKQMCIKNKLGRPIMFEEGDDDFIYFKNYKNTQRIPIVIYADFECILNPKQPVKFIQSGKKPKTNITHLHKLMSYGFYVKVDYNIIPKKLIKKFEIPRKVVIYRGKNAAKKFMNSMISIGNKINNIYKTNLPINKLTLKEEKHFQKAKLTNPSFVPIFFHNLTYDSHFIIRELGCNDKDIHIFIKEIAPKFNIKFVDTYRFLAEKLSKLAKILSEDKLRFRETIKVFSIEVLDLVTRKGVFPYEYVDSWSKLNDSFLPSKLKFYSTLTDENITDDDYIHAKNVWNVFNIKTLGEYSDHYLKTDVAILADVFENFRDLCLSTLELDPAYYMTAPGFAYDCMLKYTKIELERLKFPNMLLFIENSIRGG</sequence>
<proteinExistence type="predicted"/>
<protein>
    <recommendedName>
        <fullName evidence="3">DNA-directed DNA polymerase</fullName>
    </recommendedName>
</protein>
<accession>A0A6G0SXF7</accession>
<dbReference type="PANTHER" id="PTHR31511:SF12">
    <property type="entry name" value="RHO TERMINATION FACTOR N-TERMINAL DOMAIN-CONTAINING PROTEIN"/>
    <property type="match status" value="1"/>
</dbReference>
<dbReference type="OrthoDB" id="6614552at2759"/>
<keyword evidence="2" id="KW-1185">Reference proteome</keyword>
<dbReference type="SUPFAM" id="SSF53098">
    <property type="entry name" value="Ribonuclease H-like"/>
    <property type="match status" value="1"/>
</dbReference>
<reference evidence="1 2" key="1">
    <citation type="submission" date="2019-08" db="EMBL/GenBank/DDBJ databases">
        <title>The genome of the soybean aphid Biotype 1, its phylome, world population structure and adaptation to the North American continent.</title>
        <authorList>
            <person name="Giordano R."/>
            <person name="Donthu R.K."/>
            <person name="Hernandez A.G."/>
            <person name="Wright C.L."/>
            <person name="Zimin A.V."/>
        </authorList>
    </citation>
    <scope>NUCLEOTIDE SEQUENCE [LARGE SCALE GENOMIC DNA]</scope>
    <source>
        <tissue evidence="1">Whole aphids</tissue>
    </source>
</reference>
<gene>
    <name evidence="1" type="ORF">AGLY_016640</name>
</gene>
<dbReference type="AlphaFoldDB" id="A0A6G0SXF7"/>
<dbReference type="Proteomes" id="UP000475862">
    <property type="component" value="Unassembled WGS sequence"/>
</dbReference>
<name>A0A6G0SXF7_APHGL</name>
<dbReference type="EMBL" id="VYZN01000468">
    <property type="protein sequence ID" value="KAE9523009.1"/>
    <property type="molecule type" value="Genomic_DNA"/>
</dbReference>
<evidence type="ECO:0000313" key="2">
    <source>
        <dbReference type="Proteomes" id="UP000475862"/>
    </source>
</evidence>
<evidence type="ECO:0000313" key="1">
    <source>
        <dbReference type="EMBL" id="KAE9523009.1"/>
    </source>
</evidence>